<dbReference type="AlphaFoldDB" id="A0A927H8H6"/>
<dbReference type="Proteomes" id="UP000632125">
    <property type="component" value="Unassembled WGS sequence"/>
</dbReference>
<feature type="transmembrane region" description="Helical" evidence="8">
    <location>
        <begin position="69"/>
        <end position="92"/>
    </location>
</feature>
<feature type="transmembrane region" description="Helical" evidence="8">
    <location>
        <begin position="112"/>
        <end position="130"/>
    </location>
</feature>
<comment type="similarity">
    <text evidence="2">Belongs to the amino acid-polyamine-organocation (APC) superfamily. Spore germination protein (SGP) (TC 2.A.3.9) family.</text>
</comment>
<evidence type="ECO:0000256" key="4">
    <source>
        <dbReference type="ARBA" id="ARBA00022544"/>
    </source>
</evidence>
<feature type="transmembrane region" description="Helical" evidence="8">
    <location>
        <begin position="37"/>
        <end position="57"/>
    </location>
</feature>
<feature type="transmembrane region" description="Helical" evidence="8">
    <location>
        <begin position="333"/>
        <end position="356"/>
    </location>
</feature>
<dbReference type="PANTHER" id="PTHR34975:SF2">
    <property type="entry name" value="SPORE GERMINATION PROTEIN A2"/>
    <property type="match status" value="1"/>
</dbReference>
<dbReference type="InterPro" id="IPR004761">
    <property type="entry name" value="Spore_GerAB"/>
</dbReference>
<reference evidence="9" key="1">
    <citation type="submission" date="2020-09" db="EMBL/GenBank/DDBJ databases">
        <title>A novel bacterium of genus Paenibacillus, isolated from South China Sea.</title>
        <authorList>
            <person name="Huang H."/>
            <person name="Mo K."/>
            <person name="Hu Y."/>
        </authorList>
    </citation>
    <scope>NUCLEOTIDE SEQUENCE</scope>
    <source>
        <strain evidence="9">IB182493</strain>
    </source>
</reference>
<dbReference type="GO" id="GO:0009847">
    <property type="term" value="P:spore germination"/>
    <property type="evidence" value="ECO:0007669"/>
    <property type="project" value="InterPro"/>
</dbReference>
<sequence>MKVSGYQLFWMVSISSMIVFSYLPIHLAAEQSLQDCWISILLGTMIMLGATWITLRVCMQNKDKTFVQFINDLIGTVLGKVVVTMYFLLWFMQMSFIAKGTVEFQNLVMLHNTPMLFILLCLLFLVLYAVYKGGITAISRCAEIIGPFFVFMLYVQLFLNPQDMDATRILPVYADSGLLRILSGTLHSFNYMVDPSIILMLFFFAENKRSATRGIFWGTAVAMLWGVVSTLVLLFVTGPNIAAELVVPIYSLTKFVSILNFIQNIDAFFIPLWLFGAFIKLSIYLFILSYGLSEWTGYRNWKLIACLTTFIWLAYTIYSTHNIQISNTLKNRYLIGLCYPMVYIVFPLFLWMIGLIRQRRKPSSVN</sequence>
<keyword evidence="5 8" id="KW-0812">Transmembrane</keyword>
<evidence type="ECO:0000313" key="9">
    <source>
        <dbReference type="EMBL" id="MBD2872090.1"/>
    </source>
</evidence>
<proteinExistence type="inferred from homology"/>
<evidence type="ECO:0000313" key="10">
    <source>
        <dbReference type="Proteomes" id="UP000632125"/>
    </source>
</evidence>
<dbReference type="NCBIfam" id="TIGR00912">
    <property type="entry name" value="2A0309"/>
    <property type="match status" value="1"/>
</dbReference>
<organism evidence="9 10">
    <name type="scientific">Paenibacillus arenilitoris</name>
    <dbReference type="NCBI Taxonomy" id="2772299"/>
    <lineage>
        <taxon>Bacteria</taxon>
        <taxon>Bacillati</taxon>
        <taxon>Bacillota</taxon>
        <taxon>Bacilli</taxon>
        <taxon>Bacillales</taxon>
        <taxon>Paenibacillaceae</taxon>
        <taxon>Paenibacillus</taxon>
    </lineage>
</organism>
<keyword evidence="4" id="KW-0309">Germination</keyword>
<evidence type="ECO:0000256" key="7">
    <source>
        <dbReference type="ARBA" id="ARBA00023136"/>
    </source>
</evidence>
<name>A0A927H8H6_9BACL</name>
<keyword evidence="10" id="KW-1185">Reference proteome</keyword>
<accession>A0A927H8H6</accession>
<evidence type="ECO:0000256" key="1">
    <source>
        <dbReference type="ARBA" id="ARBA00004141"/>
    </source>
</evidence>
<dbReference type="PANTHER" id="PTHR34975">
    <property type="entry name" value="SPORE GERMINATION PROTEIN A2"/>
    <property type="match status" value="1"/>
</dbReference>
<evidence type="ECO:0000256" key="8">
    <source>
        <dbReference type="SAM" id="Phobius"/>
    </source>
</evidence>
<comment type="subcellular location">
    <subcellularLocation>
        <location evidence="1">Membrane</location>
        <topology evidence="1">Multi-pass membrane protein</topology>
    </subcellularLocation>
</comment>
<evidence type="ECO:0000256" key="3">
    <source>
        <dbReference type="ARBA" id="ARBA00022448"/>
    </source>
</evidence>
<feature type="transmembrane region" description="Helical" evidence="8">
    <location>
        <begin position="303"/>
        <end position="321"/>
    </location>
</feature>
<dbReference type="GO" id="GO:0016020">
    <property type="term" value="C:membrane"/>
    <property type="evidence" value="ECO:0007669"/>
    <property type="project" value="UniProtKB-SubCell"/>
</dbReference>
<gene>
    <name evidence="9" type="ORF">IDH41_26265</name>
</gene>
<evidence type="ECO:0000256" key="6">
    <source>
        <dbReference type="ARBA" id="ARBA00022989"/>
    </source>
</evidence>
<keyword evidence="7 8" id="KW-0472">Membrane</keyword>
<feature type="transmembrane region" description="Helical" evidence="8">
    <location>
        <begin position="7"/>
        <end position="25"/>
    </location>
</feature>
<feature type="transmembrane region" description="Helical" evidence="8">
    <location>
        <begin position="268"/>
        <end position="291"/>
    </location>
</feature>
<evidence type="ECO:0000256" key="5">
    <source>
        <dbReference type="ARBA" id="ARBA00022692"/>
    </source>
</evidence>
<feature type="transmembrane region" description="Helical" evidence="8">
    <location>
        <begin position="142"/>
        <end position="159"/>
    </location>
</feature>
<evidence type="ECO:0000256" key="2">
    <source>
        <dbReference type="ARBA" id="ARBA00007998"/>
    </source>
</evidence>
<feature type="transmembrane region" description="Helical" evidence="8">
    <location>
        <begin position="179"/>
        <end position="203"/>
    </location>
</feature>
<keyword evidence="6 8" id="KW-1133">Transmembrane helix</keyword>
<dbReference type="RefSeq" id="WP_190866479.1">
    <property type="nucleotide sequence ID" value="NZ_JACXIY010000041.1"/>
</dbReference>
<keyword evidence="3" id="KW-0813">Transport</keyword>
<comment type="caution">
    <text evidence="9">The sequence shown here is derived from an EMBL/GenBank/DDBJ whole genome shotgun (WGS) entry which is preliminary data.</text>
</comment>
<dbReference type="EMBL" id="JACXIY010000041">
    <property type="protein sequence ID" value="MBD2872090.1"/>
    <property type="molecule type" value="Genomic_DNA"/>
</dbReference>
<feature type="transmembrane region" description="Helical" evidence="8">
    <location>
        <begin position="215"/>
        <end position="236"/>
    </location>
</feature>
<protein>
    <submittedName>
        <fullName evidence="9">Endospore germination permease</fullName>
    </submittedName>
</protein>
<dbReference type="Pfam" id="PF03845">
    <property type="entry name" value="Spore_permease"/>
    <property type="match status" value="1"/>
</dbReference>